<protein>
    <submittedName>
        <fullName evidence="2">Uncharacterized protein</fullName>
    </submittedName>
</protein>
<feature type="compositionally biased region" description="Polar residues" evidence="1">
    <location>
        <begin position="1"/>
        <end position="13"/>
    </location>
</feature>
<feature type="region of interest" description="Disordered" evidence="1">
    <location>
        <begin position="57"/>
        <end position="111"/>
    </location>
</feature>
<feature type="compositionally biased region" description="Basic and acidic residues" evidence="1">
    <location>
        <begin position="57"/>
        <end position="73"/>
    </location>
</feature>
<feature type="non-terminal residue" evidence="2">
    <location>
        <position position="111"/>
    </location>
</feature>
<sequence length="111" mass="11752">GGGQGSTHPSLVSSRDGAGVQRRPVVLAWSGTLALRHRPRRGVRRARGDVGVRQLRLGHDPGRRAHRRDRVDHLAVPPVGPLPRAGQGVGAEGRGARRGGHRDGTALGRPL</sequence>
<accession>A0A6J4MJQ7</accession>
<evidence type="ECO:0000313" key="2">
    <source>
        <dbReference type="EMBL" id="CAA9361515.1"/>
    </source>
</evidence>
<feature type="non-terminal residue" evidence="2">
    <location>
        <position position="1"/>
    </location>
</feature>
<name>A0A6J4MJQ7_9ACTN</name>
<gene>
    <name evidence="2" type="ORF">AVDCRST_MAG34-2511</name>
</gene>
<dbReference type="EMBL" id="CADCUI010000066">
    <property type="protein sequence ID" value="CAA9361515.1"/>
    <property type="molecule type" value="Genomic_DNA"/>
</dbReference>
<reference evidence="2" key="1">
    <citation type="submission" date="2020-02" db="EMBL/GenBank/DDBJ databases">
        <authorList>
            <person name="Meier V. D."/>
        </authorList>
    </citation>
    <scope>NUCLEOTIDE SEQUENCE</scope>
    <source>
        <strain evidence="2">AVDCRST_MAG34</strain>
    </source>
</reference>
<organism evidence="2">
    <name type="scientific">uncultured Nocardioidaceae bacterium</name>
    <dbReference type="NCBI Taxonomy" id="253824"/>
    <lineage>
        <taxon>Bacteria</taxon>
        <taxon>Bacillati</taxon>
        <taxon>Actinomycetota</taxon>
        <taxon>Actinomycetes</taxon>
        <taxon>Propionibacteriales</taxon>
        <taxon>Nocardioidaceae</taxon>
        <taxon>environmental samples</taxon>
    </lineage>
</organism>
<proteinExistence type="predicted"/>
<evidence type="ECO:0000256" key="1">
    <source>
        <dbReference type="SAM" id="MobiDB-lite"/>
    </source>
</evidence>
<dbReference type="AlphaFoldDB" id="A0A6J4MJQ7"/>
<feature type="region of interest" description="Disordered" evidence="1">
    <location>
        <begin position="1"/>
        <end position="21"/>
    </location>
</feature>